<comment type="caution">
    <text evidence="10">The sequence shown here is derived from an EMBL/GenBank/DDBJ whole genome shotgun (WGS) entry which is preliminary data.</text>
</comment>
<evidence type="ECO:0000256" key="5">
    <source>
        <dbReference type="ARBA" id="ARBA00022741"/>
    </source>
</evidence>
<keyword evidence="3 8" id="KW-0436">Ligase</keyword>
<keyword evidence="2 8" id="KW-0963">Cytoplasm</keyword>
<comment type="subcellular location">
    <subcellularLocation>
        <location evidence="1 8">Cytoplasm</location>
    </subcellularLocation>
</comment>
<comment type="catalytic activity">
    <reaction evidence="7 8">
        <text>cytidine(34) in tRNA(Ile2) + L-lysine + ATP = lysidine(34) in tRNA(Ile2) + AMP + diphosphate + H(+)</text>
        <dbReference type="Rhea" id="RHEA:43744"/>
        <dbReference type="Rhea" id="RHEA-COMP:10625"/>
        <dbReference type="Rhea" id="RHEA-COMP:10670"/>
        <dbReference type="ChEBI" id="CHEBI:15378"/>
        <dbReference type="ChEBI" id="CHEBI:30616"/>
        <dbReference type="ChEBI" id="CHEBI:32551"/>
        <dbReference type="ChEBI" id="CHEBI:33019"/>
        <dbReference type="ChEBI" id="CHEBI:82748"/>
        <dbReference type="ChEBI" id="CHEBI:83665"/>
        <dbReference type="ChEBI" id="CHEBI:456215"/>
        <dbReference type="EC" id="6.3.4.19"/>
    </reaction>
</comment>
<dbReference type="SUPFAM" id="SSF52402">
    <property type="entry name" value="Adenine nucleotide alpha hydrolases-like"/>
    <property type="match status" value="1"/>
</dbReference>
<dbReference type="STRING" id="1914305.BLW93_05295"/>
<evidence type="ECO:0000256" key="7">
    <source>
        <dbReference type="ARBA" id="ARBA00048539"/>
    </source>
</evidence>
<dbReference type="InterPro" id="IPR012795">
    <property type="entry name" value="tRNA_Ile_lys_synt_N"/>
</dbReference>
<dbReference type="NCBIfam" id="TIGR02432">
    <property type="entry name" value="lysidine_TilS_N"/>
    <property type="match status" value="1"/>
</dbReference>
<evidence type="ECO:0000256" key="4">
    <source>
        <dbReference type="ARBA" id="ARBA00022694"/>
    </source>
</evidence>
<dbReference type="OrthoDB" id="9807403at2"/>
<keyword evidence="11" id="KW-1185">Reference proteome</keyword>
<dbReference type="Pfam" id="PF11734">
    <property type="entry name" value="TilS_C"/>
    <property type="match status" value="1"/>
</dbReference>
<dbReference type="Gene3D" id="1.20.59.20">
    <property type="match status" value="1"/>
</dbReference>
<evidence type="ECO:0000313" key="10">
    <source>
        <dbReference type="EMBL" id="OMH40408.1"/>
    </source>
</evidence>
<dbReference type="InterPro" id="IPR012796">
    <property type="entry name" value="Lysidine-tRNA-synth_C"/>
</dbReference>
<dbReference type="PANTHER" id="PTHR43033:SF1">
    <property type="entry name" value="TRNA(ILE)-LYSIDINE SYNTHASE-RELATED"/>
    <property type="match status" value="1"/>
</dbReference>
<comment type="similarity">
    <text evidence="8">Belongs to the tRNA(Ile)-lysidine synthase family.</text>
</comment>
<dbReference type="SMART" id="SM00977">
    <property type="entry name" value="TilS_C"/>
    <property type="match status" value="1"/>
</dbReference>
<dbReference type="CDD" id="cd01992">
    <property type="entry name" value="TilS_N"/>
    <property type="match status" value="1"/>
</dbReference>
<sequence>MKIEEKVLSTIKRFSLLKPNETVLCAVSGGPDSIALLHILKALSKRLKVNLHAAHFNHGLRDSEADEDENFVKSICKELFIPLIVGKENIKKLSGGKNIEAVARKERYSFLQETAKKIKADKIALGHTASDLCETVIFNMTKGSGIKGLRGFLPKRKNIIRPLFEVSREEVENYLKNHNIPFRIDSSNFNIKFSRNLIRLKVIPYLKKINPSLEETILRETQTLRELEEFITETVNSILKNCILTQNTFSIQLENLLPLHSFIKKAVIQEAFLKLTGESLNTKKLSAVINLLKSHKSGSIDLKNSFKAIKTQDVLIIKKEEKQQVHFKIPIVTIPSEIETPSGTFKFENTKDGDFVFPEDELKKGLFIKTREGGEWLSLPFGRKKLKKFLNEKKIPFHLRNRIPLLTTDENEVIWIPGLYKKTYIKESKRKVFVRYEGGIKDFDK</sequence>
<dbReference type="NCBIfam" id="TIGR02433">
    <property type="entry name" value="lysidine_TilS_C"/>
    <property type="match status" value="1"/>
</dbReference>
<keyword evidence="5 8" id="KW-0547">Nucleotide-binding</keyword>
<dbReference type="AlphaFoldDB" id="A0A1R1MKR5"/>
<dbReference type="PANTHER" id="PTHR43033">
    <property type="entry name" value="TRNA(ILE)-LYSIDINE SYNTHASE-RELATED"/>
    <property type="match status" value="1"/>
</dbReference>
<dbReference type="EMBL" id="MOEN01000017">
    <property type="protein sequence ID" value="OMH40408.1"/>
    <property type="molecule type" value="Genomic_DNA"/>
</dbReference>
<dbReference type="GO" id="GO:0032267">
    <property type="term" value="F:tRNA(Ile)-lysidine synthase activity"/>
    <property type="evidence" value="ECO:0007669"/>
    <property type="project" value="UniProtKB-EC"/>
</dbReference>
<keyword evidence="6 8" id="KW-0067">ATP-binding</keyword>
<evidence type="ECO:0000313" key="11">
    <source>
        <dbReference type="Proteomes" id="UP000187408"/>
    </source>
</evidence>
<proteinExistence type="inferred from homology"/>
<evidence type="ECO:0000259" key="9">
    <source>
        <dbReference type="SMART" id="SM00977"/>
    </source>
</evidence>
<dbReference type="EC" id="6.3.4.19" evidence="8"/>
<dbReference type="InterPro" id="IPR012094">
    <property type="entry name" value="tRNA_Ile_lys_synt"/>
</dbReference>
<feature type="binding site" evidence="8">
    <location>
        <begin position="28"/>
        <end position="33"/>
    </location>
    <ligand>
        <name>ATP</name>
        <dbReference type="ChEBI" id="CHEBI:30616"/>
    </ligand>
</feature>
<dbReference type="GO" id="GO:0005737">
    <property type="term" value="C:cytoplasm"/>
    <property type="evidence" value="ECO:0007669"/>
    <property type="project" value="UniProtKB-SubCell"/>
</dbReference>
<evidence type="ECO:0000256" key="8">
    <source>
        <dbReference type="HAMAP-Rule" id="MF_01161"/>
    </source>
</evidence>
<dbReference type="SUPFAM" id="SSF56037">
    <property type="entry name" value="PheT/TilS domain"/>
    <property type="match status" value="1"/>
</dbReference>
<protein>
    <recommendedName>
        <fullName evidence="8">tRNA(Ile)-lysidine synthase</fullName>
        <ecNumber evidence="8">6.3.4.19</ecNumber>
    </recommendedName>
    <alternativeName>
        <fullName evidence="8">tRNA(Ile)-2-lysyl-cytidine synthase</fullName>
    </alternativeName>
    <alternativeName>
        <fullName evidence="8">tRNA(Ile)-lysidine synthetase</fullName>
    </alternativeName>
</protein>
<organism evidence="10 11">
    <name type="scientific">Desulfurobacterium indicum</name>
    <dbReference type="NCBI Taxonomy" id="1914305"/>
    <lineage>
        <taxon>Bacteria</taxon>
        <taxon>Pseudomonadati</taxon>
        <taxon>Aquificota</taxon>
        <taxon>Aquificia</taxon>
        <taxon>Desulfurobacteriales</taxon>
        <taxon>Desulfurobacteriaceae</taxon>
        <taxon>Desulfurobacterium</taxon>
    </lineage>
</organism>
<dbReference type="GO" id="GO:0005524">
    <property type="term" value="F:ATP binding"/>
    <property type="evidence" value="ECO:0007669"/>
    <property type="project" value="UniProtKB-UniRule"/>
</dbReference>
<gene>
    <name evidence="8" type="primary">tilS</name>
    <name evidence="10" type="ORF">BLW93_05295</name>
</gene>
<dbReference type="HAMAP" id="MF_01161">
    <property type="entry name" value="tRNA_Ile_lys_synt"/>
    <property type="match status" value="1"/>
</dbReference>
<dbReference type="Gene3D" id="3.40.50.620">
    <property type="entry name" value="HUPs"/>
    <property type="match status" value="1"/>
</dbReference>
<feature type="domain" description="Lysidine-tRNA(Ile) synthetase C-terminal" evidence="9">
    <location>
        <begin position="366"/>
        <end position="434"/>
    </location>
</feature>
<comment type="domain">
    <text evidence="8">The N-terminal region contains the highly conserved SGGXDS motif, predicted to be a P-loop motif involved in ATP binding.</text>
</comment>
<evidence type="ECO:0000256" key="2">
    <source>
        <dbReference type="ARBA" id="ARBA00022490"/>
    </source>
</evidence>
<dbReference type="GO" id="GO:0006400">
    <property type="term" value="P:tRNA modification"/>
    <property type="evidence" value="ECO:0007669"/>
    <property type="project" value="UniProtKB-UniRule"/>
</dbReference>
<keyword evidence="4 8" id="KW-0819">tRNA processing</keyword>
<dbReference type="Pfam" id="PF01171">
    <property type="entry name" value="ATP_bind_3"/>
    <property type="match status" value="1"/>
</dbReference>
<evidence type="ECO:0000256" key="1">
    <source>
        <dbReference type="ARBA" id="ARBA00004496"/>
    </source>
</evidence>
<evidence type="ECO:0000256" key="3">
    <source>
        <dbReference type="ARBA" id="ARBA00022598"/>
    </source>
</evidence>
<evidence type="ECO:0000256" key="6">
    <source>
        <dbReference type="ARBA" id="ARBA00022840"/>
    </source>
</evidence>
<dbReference type="RefSeq" id="WP_076713064.1">
    <property type="nucleotide sequence ID" value="NZ_MOEN01000017.1"/>
</dbReference>
<dbReference type="InterPro" id="IPR014729">
    <property type="entry name" value="Rossmann-like_a/b/a_fold"/>
</dbReference>
<dbReference type="InterPro" id="IPR011063">
    <property type="entry name" value="TilS/TtcA_N"/>
</dbReference>
<name>A0A1R1MKR5_9BACT</name>
<dbReference type="SUPFAM" id="SSF82829">
    <property type="entry name" value="MesJ substrate recognition domain-like"/>
    <property type="match status" value="1"/>
</dbReference>
<comment type="function">
    <text evidence="8">Ligates lysine onto the cytidine present at position 34 of the AUA codon-specific tRNA(Ile) that contains the anticodon CAU, in an ATP-dependent manner. Cytidine is converted to lysidine, thus changing the amino acid specificity of the tRNA from methionine to isoleucine.</text>
</comment>
<reference evidence="10 11" key="1">
    <citation type="submission" date="2016-10" db="EMBL/GenBank/DDBJ databases">
        <title>Genome sequence of a sulfur-reducing bacterium Desulfurobacterium indicum K6013.</title>
        <authorList>
            <person name="Cao J."/>
            <person name="Shao Z."/>
            <person name="Alain K."/>
            <person name="Jebbar M."/>
        </authorList>
    </citation>
    <scope>NUCLEOTIDE SEQUENCE [LARGE SCALE GENOMIC DNA]</scope>
    <source>
        <strain evidence="10 11">K6013</strain>
    </source>
</reference>
<dbReference type="Proteomes" id="UP000187408">
    <property type="component" value="Unassembled WGS sequence"/>
</dbReference>
<accession>A0A1R1MKR5</accession>